<comment type="similarity">
    <text evidence="1">Belongs to the aldose epimerase family.</text>
</comment>
<dbReference type="RefSeq" id="WP_367876453.1">
    <property type="nucleotide sequence ID" value="NZ_JBFNXX010000002.1"/>
</dbReference>
<dbReference type="EMBL" id="JBFNXX010000002">
    <property type="protein sequence ID" value="MEW9918753.1"/>
    <property type="molecule type" value="Genomic_DNA"/>
</dbReference>
<dbReference type="GO" id="GO:0016853">
    <property type="term" value="F:isomerase activity"/>
    <property type="evidence" value="ECO:0007669"/>
    <property type="project" value="UniProtKB-KW"/>
</dbReference>
<dbReference type="CDD" id="cd09019">
    <property type="entry name" value="galactose_mutarotase_like"/>
    <property type="match status" value="1"/>
</dbReference>
<sequence length="321" mass="34579">MDGLTPIKLATDSLRAAILPKGATLAALRLGPDGDNLVLGFRNPRDHVDVPAYVGPLVGPVANRIAEGRVNLGGKSYQMPRNENGETCLHSGAEGLHAQVFEVRELTKSAVTLALTLPDGAQGLPGRREIAARYSVEGSCLTLEIFAKTDRTTPMNIAAHPYWKFDDRPDVSGHLLQISAEKYLPTDERKLPTGEIRSVTGTDLDFRTPRPVPLTPALDVNYCLARQQRPETAPCATLKGATGITLHVSTDAPGLQIYNGAFLPRIAGVLDNGGNLAPYGGIAIEPQFWPDAPRHAGFPSIILHPGETWRQTTHFRLTLPG</sequence>
<dbReference type="PANTHER" id="PTHR10091:SF0">
    <property type="entry name" value="GALACTOSE MUTAROTASE"/>
    <property type="match status" value="1"/>
</dbReference>
<keyword evidence="5" id="KW-1185">Reference proteome</keyword>
<name>A0ABV3RJN3_9RHOB</name>
<evidence type="ECO:0000256" key="2">
    <source>
        <dbReference type="ARBA" id="ARBA00023235"/>
    </source>
</evidence>
<dbReference type="PANTHER" id="PTHR10091">
    <property type="entry name" value="ALDOSE-1-EPIMERASE"/>
    <property type="match status" value="1"/>
</dbReference>
<evidence type="ECO:0000313" key="5">
    <source>
        <dbReference type="Proteomes" id="UP001556098"/>
    </source>
</evidence>
<accession>A0ABV3RJN3</accession>
<dbReference type="InterPro" id="IPR014718">
    <property type="entry name" value="GH-type_carb-bd"/>
</dbReference>
<dbReference type="InterPro" id="IPR047215">
    <property type="entry name" value="Galactose_mutarotase-like"/>
</dbReference>
<dbReference type="Gene3D" id="2.70.98.10">
    <property type="match status" value="1"/>
</dbReference>
<dbReference type="InterPro" id="IPR011013">
    <property type="entry name" value="Gal_mutarotase_sf_dom"/>
</dbReference>
<dbReference type="Proteomes" id="UP001556098">
    <property type="component" value="Unassembled WGS sequence"/>
</dbReference>
<keyword evidence="3" id="KW-0119">Carbohydrate metabolism</keyword>
<dbReference type="EC" id="5.1.3.-" evidence="4"/>
<dbReference type="InterPro" id="IPR008183">
    <property type="entry name" value="Aldose_1/G6P_1-epimerase"/>
</dbReference>
<evidence type="ECO:0000313" key="4">
    <source>
        <dbReference type="EMBL" id="MEW9918753.1"/>
    </source>
</evidence>
<gene>
    <name evidence="4" type="ORF">AB2B41_04010</name>
</gene>
<dbReference type="SUPFAM" id="SSF74650">
    <property type="entry name" value="Galactose mutarotase-like"/>
    <property type="match status" value="1"/>
</dbReference>
<dbReference type="Pfam" id="PF01263">
    <property type="entry name" value="Aldose_epim"/>
    <property type="match status" value="1"/>
</dbReference>
<keyword evidence="2 4" id="KW-0413">Isomerase</keyword>
<evidence type="ECO:0000256" key="3">
    <source>
        <dbReference type="ARBA" id="ARBA00023277"/>
    </source>
</evidence>
<comment type="caution">
    <text evidence="4">The sequence shown here is derived from an EMBL/GenBank/DDBJ whole genome shotgun (WGS) entry which is preliminary data.</text>
</comment>
<evidence type="ECO:0000256" key="1">
    <source>
        <dbReference type="ARBA" id="ARBA00006206"/>
    </source>
</evidence>
<reference evidence="4 5" key="1">
    <citation type="submission" date="2024-07" db="EMBL/GenBank/DDBJ databases">
        <title>Marimonas sp.nov., isolated from tidal-flat sediment.</title>
        <authorList>
            <person name="Jayan J.N."/>
            <person name="Lee S.S."/>
        </authorList>
    </citation>
    <scope>NUCLEOTIDE SEQUENCE [LARGE SCALE GENOMIC DNA]</scope>
    <source>
        <strain evidence="4 5">MJW-29</strain>
    </source>
</reference>
<protein>
    <submittedName>
        <fullName evidence="4">Aldose epimerase family protein</fullName>
        <ecNumber evidence="4">5.1.3.-</ecNumber>
    </submittedName>
</protein>
<proteinExistence type="inferred from homology"/>
<organism evidence="4 5">
    <name type="scientific">Sulfitobacter sediminis</name>
    <dbReference type="NCBI Taxonomy" id="3234186"/>
    <lineage>
        <taxon>Bacteria</taxon>
        <taxon>Pseudomonadati</taxon>
        <taxon>Pseudomonadota</taxon>
        <taxon>Alphaproteobacteria</taxon>
        <taxon>Rhodobacterales</taxon>
        <taxon>Roseobacteraceae</taxon>
        <taxon>Sulfitobacter</taxon>
    </lineage>
</organism>